<comment type="caution">
    <text evidence="2">The sequence shown here is derived from an EMBL/GenBank/DDBJ whole genome shotgun (WGS) entry which is preliminary data.</text>
</comment>
<proteinExistence type="predicted"/>
<dbReference type="Proteomes" id="UP000011511">
    <property type="component" value="Unassembled WGS sequence"/>
</dbReference>
<evidence type="ECO:0000313" key="3">
    <source>
        <dbReference type="Proteomes" id="UP000011511"/>
    </source>
</evidence>
<keyword evidence="3" id="KW-1185">Reference proteome</keyword>
<sequence>MAVGDRLTRIQKYQIFTTGGILVLELLAYTIFGLLQGFEYLNTWILNHFVAVIFFAVLPFSLIPTYSAIDDLWTKLLKQFTFTGLLIVSISAITWIYYQFHPPTTGFGKIASWFARAIGIYGLINIAIIPGIQRKTSQ</sequence>
<protein>
    <submittedName>
        <fullName evidence="2">Uncharacterized protein</fullName>
    </submittedName>
</protein>
<gene>
    <name evidence="2" type="ORF">C485_17927</name>
</gene>
<keyword evidence="1" id="KW-0812">Transmembrane</keyword>
<dbReference type="EMBL" id="AOIK01000043">
    <property type="protein sequence ID" value="ELY83656.1"/>
    <property type="molecule type" value="Genomic_DNA"/>
</dbReference>
<evidence type="ECO:0000256" key="1">
    <source>
        <dbReference type="SAM" id="Phobius"/>
    </source>
</evidence>
<evidence type="ECO:0000313" key="2">
    <source>
        <dbReference type="EMBL" id="ELY83656.1"/>
    </source>
</evidence>
<dbReference type="RefSeq" id="WP_007110800.1">
    <property type="nucleotide sequence ID" value="NZ_AOIK01000043.1"/>
</dbReference>
<keyword evidence="1" id="KW-1133">Transmembrane helix</keyword>
<feature type="transmembrane region" description="Helical" evidence="1">
    <location>
        <begin position="15"/>
        <end position="38"/>
    </location>
</feature>
<feature type="transmembrane region" description="Helical" evidence="1">
    <location>
        <begin position="80"/>
        <end position="98"/>
    </location>
</feature>
<feature type="transmembrane region" description="Helical" evidence="1">
    <location>
        <begin position="44"/>
        <end position="68"/>
    </location>
</feature>
<keyword evidence="1" id="KW-0472">Membrane</keyword>
<dbReference type="AlphaFoldDB" id="L9ZCC3"/>
<feature type="transmembrane region" description="Helical" evidence="1">
    <location>
        <begin position="110"/>
        <end position="132"/>
    </location>
</feature>
<organism evidence="2 3">
    <name type="scientific">Natrinema altunense (strain JCM 12890 / CGMCC 1.3731 / AJ2)</name>
    <dbReference type="NCBI Taxonomy" id="1227494"/>
    <lineage>
        <taxon>Archaea</taxon>
        <taxon>Methanobacteriati</taxon>
        <taxon>Methanobacteriota</taxon>
        <taxon>Stenosarchaea group</taxon>
        <taxon>Halobacteria</taxon>
        <taxon>Halobacteriales</taxon>
        <taxon>Natrialbaceae</taxon>
        <taxon>Natrinema</taxon>
    </lineage>
</organism>
<accession>L9ZCC3</accession>
<reference evidence="2 3" key="1">
    <citation type="journal article" date="2014" name="PLoS Genet.">
        <title>Phylogenetically driven sequencing of extremely halophilic archaea reveals strategies for static and dynamic osmo-response.</title>
        <authorList>
            <person name="Becker E.A."/>
            <person name="Seitzer P.M."/>
            <person name="Tritt A."/>
            <person name="Larsen D."/>
            <person name="Krusor M."/>
            <person name="Yao A.I."/>
            <person name="Wu D."/>
            <person name="Madern D."/>
            <person name="Eisen J.A."/>
            <person name="Darling A.E."/>
            <person name="Facciotti M.T."/>
        </authorList>
    </citation>
    <scope>NUCLEOTIDE SEQUENCE [LARGE SCALE GENOMIC DNA]</scope>
    <source>
        <strain evidence="2 3">JCM 12890</strain>
    </source>
</reference>
<name>L9ZCC3_NATA2</name>